<proteinExistence type="predicted"/>
<reference evidence="1 2" key="1">
    <citation type="submission" date="2018-09" db="EMBL/GenBank/DDBJ databases">
        <title>Phylogenetic diversity of Pectobacterium and Dickeya strains causing blackleg disease of potato in Morocco.</title>
        <authorList>
            <person name="Oulghazi S."/>
            <person name="Moumni M."/>
            <person name="Faure D."/>
        </authorList>
    </citation>
    <scope>NUCLEOTIDE SEQUENCE [LARGE SCALE GENOMIC DNA]</scope>
    <source>
        <strain evidence="1 2">S4.16.03.LID</strain>
    </source>
</reference>
<organism evidence="1 2">
    <name type="scientific">Dickeya dianthicola</name>
    <dbReference type="NCBI Taxonomy" id="204039"/>
    <lineage>
        <taxon>Bacteria</taxon>
        <taxon>Pseudomonadati</taxon>
        <taxon>Pseudomonadota</taxon>
        <taxon>Gammaproteobacteria</taxon>
        <taxon>Enterobacterales</taxon>
        <taxon>Pectobacteriaceae</taxon>
        <taxon>Dickeya</taxon>
    </lineage>
</organism>
<evidence type="ECO:0000313" key="1">
    <source>
        <dbReference type="EMBL" id="RJL64793.1"/>
    </source>
</evidence>
<name>A0ABX9NIT5_9GAMM</name>
<gene>
    <name evidence="1" type="ORF">D5077_22040</name>
</gene>
<dbReference type="RefSeq" id="WP_024108337.1">
    <property type="nucleotide sequence ID" value="NZ_CP031560.1"/>
</dbReference>
<dbReference type="EMBL" id="QZDO01000100">
    <property type="protein sequence ID" value="RJL64793.1"/>
    <property type="molecule type" value="Genomic_DNA"/>
</dbReference>
<evidence type="ECO:0000313" key="2">
    <source>
        <dbReference type="Proteomes" id="UP000266633"/>
    </source>
</evidence>
<keyword evidence="2" id="KW-1185">Reference proteome</keyword>
<accession>A0ABX9NIT5</accession>
<dbReference type="Proteomes" id="UP000266633">
    <property type="component" value="Unassembled WGS sequence"/>
</dbReference>
<sequence>MALALLLFFSESDILERLMKIRRVVNSKLIEELSESDEWSETEVNHWVPPYDKTKEELLEMQDKDLIWTKHP</sequence>
<protein>
    <submittedName>
        <fullName evidence="1">Uncharacterized protein</fullName>
    </submittedName>
</protein>
<dbReference type="GeneID" id="49321639"/>
<comment type="caution">
    <text evidence="1">The sequence shown here is derived from an EMBL/GenBank/DDBJ whole genome shotgun (WGS) entry which is preliminary data.</text>
</comment>